<keyword evidence="2" id="KW-0808">Transferase</keyword>
<dbReference type="GO" id="GO:0016020">
    <property type="term" value="C:membrane"/>
    <property type="evidence" value="ECO:0007669"/>
    <property type="project" value="TreeGrafter"/>
</dbReference>
<evidence type="ECO:0000259" key="1">
    <source>
        <dbReference type="PROSITE" id="PS50146"/>
    </source>
</evidence>
<dbReference type="EMBL" id="JAHFXS010001544">
    <property type="protein sequence ID" value="KAG9976891.1"/>
    <property type="molecule type" value="Genomic_DNA"/>
</dbReference>
<dbReference type="SUPFAM" id="SSF111331">
    <property type="entry name" value="NAD kinase/diacylglycerol kinase-like"/>
    <property type="match status" value="1"/>
</dbReference>
<reference evidence="2" key="2">
    <citation type="submission" date="2021-08" db="EMBL/GenBank/DDBJ databases">
        <authorList>
            <person name="Gostincar C."/>
            <person name="Sun X."/>
            <person name="Song Z."/>
            <person name="Gunde-Cimerman N."/>
        </authorList>
    </citation>
    <scope>NUCLEOTIDE SEQUENCE</scope>
    <source>
        <strain evidence="2">EXF-9298</strain>
    </source>
</reference>
<comment type="caution">
    <text evidence="2">The sequence shown here is derived from an EMBL/GenBank/DDBJ whole genome shotgun (WGS) entry which is preliminary data.</text>
</comment>
<gene>
    <name evidence="2" type="ORF">KCU98_g10420</name>
</gene>
<dbReference type="InterPro" id="IPR017438">
    <property type="entry name" value="ATP-NAD_kinase_N"/>
</dbReference>
<feature type="non-terminal residue" evidence="2">
    <location>
        <position position="1"/>
    </location>
</feature>
<dbReference type="InterPro" id="IPR001206">
    <property type="entry name" value="Diacylglycerol_kinase_cat_dom"/>
</dbReference>
<feature type="domain" description="DAGKc" evidence="1">
    <location>
        <begin position="136"/>
        <end position="243"/>
    </location>
</feature>
<evidence type="ECO:0000313" key="2">
    <source>
        <dbReference type="EMBL" id="KAG9976891.1"/>
    </source>
</evidence>
<name>A0A9P8FNY7_AURME</name>
<dbReference type="PROSITE" id="PS50146">
    <property type="entry name" value="DAGK"/>
    <property type="match status" value="1"/>
</dbReference>
<protein>
    <submittedName>
        <fullName evidence="2">Sphingoid long chain base kinase</fullName>
    </submittedName>
</protein>
<accession>A0A9P8FNY7</accession>
<dbReference type="Pfam" id="PF24321">
    <property type="entry name" value="DUF7493"/>
    <property type="match status" value="1"/>
</dbReference>
<dbReference type="PANTHER" id="PTHR12358">
    <property type="entry name" value="SPHINGOSINE KINASE"/>
    <property type="match status" value="1"/>
</dbReference>
<dbReference type="Pfam" id="PF00781">
    <property type="entry name" value="DAGK_cat"/>
    <property type="match status" value="1"/>
</dbReference>
<proteinExistence type="predicted"/>
<dbReference type="GO" id="GO:0046512">
    <property type="term" value="P:sphingosine biosynthetic process"/>
    <property type="evidence" value="ECO:0007669"/>
    <property type="project" value="TreeGrafter"/>
</dbReference>
<dbReference type="GO" id="GO:0001727">
    <property type="term" value="F:lipid kinase activity"/>
    <property type="evidence" value="ECO:0007669"/>
    <property type="project" value="TreeGrafter"/>
</dbReference>
<dbReference type="GO" id="GO:0005737">
    <property type="term" value="C:cytoplasm"/>
    <property type="evidence" value="ECO:0007669"/>
    <property type="project" value="TreeGrafter"/>
</dbReference>
<dbReference type="Proteomes" id="UP000729357">
    <property type="component" value="Unassembled WGS sequence"/>
</dbReference>
<dbReference type="InterPro" id="IPR055916">
    <property type="entry name" value="DUF7493"/>
</dbReference>
<dbReference type="AlphaFoldDB" id="A0A9P8FNY7"/>
<organism evidence="2 3">
    <name type="scientific">Aureobasidium melanogenum</name>
    <name type="common">Aureobasidium pullulans var. melanogenum</name>
    <dbReference type="NCBI Taxonomy" id="46634"/>
    <lineage>
        <taxon>Eukaryota</taxon>
        <taxon>Fungi</taxon>
        <taxon>Dikarya</taxon>
        <taxon>Ascomycota</taxon>
        <taxon>Pezizomycotina</taxon>
        <taxon>Dothideomycetes</taxon>
        <taxon>Dothideomycetidae</taxon>
        <taxon>Dothideales</taxon>
        <taxon>Saccotheciaceae</taxon>
        <taxon>Aureobasidium</taxon>
    </lineage>
</organism>
<keyword evidence="3" id="KW-1185">Reference proteome</keyword>
<evidence type="ECO:0000313" key="3">
    <source>
        <dbReference type="Proteomes" id="UP000729357"/>
    </source>
</evidence>
<dbReference type="InterPro" id="IPR016064">
    <property type="entry name" value="NAD/diacylglycerol_kinase_sf"/>
</dbReference>
<keyword evidence="2" id="KW-0418">Kinase</keyword>
<dbReference type="InterPro" id="IPR050187">
    <property type="entry name" value="Lipid_Phosphate_FormReg"/>
</dbReference>
<dbReference type="GO" id="GO:0016773">
    <property type="term" value="F:phosphotransferase activity, alcohol group as acceptor"/>
    <property type="evidence" value="ECO:0007669"/>
    <property type="project" value="UniProtKB-ARBA"/>
</dbReference>
<dbReference type="PANTHER" id="PTHR12358:SF31">
    <property type="entry name" value="ACYLGLYCEROL KINASE, MITOCHONDRIAL"/>
    <property type="match status" value="1"/>
</dbReference>
<dbReference type="Gene3D" id="3.40.50.10330">
    <property type="entry name" value="Probable inorganic polyphosphate/atp-NAD kinase, domain 1"/>
    <property type="match status" value="1"/>
</dbReference>
<sequence length="243" mass="26051">MSEASLPADNPFVDPSLHETPSALQGEATLFVSEDASLTLGADATIILDDRFVHREAANCCGLLPTRSKTTHSIPYYNILDASLDGLELTIQHALPTSKKSCRPATISYTLIDKTSIDAAKSWLSKLLDLAYGKSQRHKRIKVLVNPFGGQGAAQKLYASEVEPLFRAAGCLIDAEETQHSGHAIDIARQLDVDAYDVVACASGDGLPHEVFNGLAQQAKPRRALRKIAVVQLPCGSGNAMSL</sequence>
<reference evidence="2" key="1">
    <citation type="journal article" date="2021" name="J Fungi (Basel)">
        <title>Virulence traits and population genomics of the black yeast Aureobasidium melanogenum.</title>
        <authorList>
            <person name="Cernosa A."/>
            <person name="Sun X."/>
            <person name="Gostincar C."/>
            <person name="Fang C."/>
            <person name="Gunde-Cimerman N."/>
            <person name="Song Z."/>
        </authorList>
    </citation>
    <scope>NUCLEOTIDE SEQUENCE</scope>
    <source>
        <strain evidence="2">EXF-9298</strain>
    </source>
</reference>